<accession>A0A1I1D8G6</accession>
<reference evidence="4" key="1">
    <citation type="submission" date="2016-10" db="EMBL/GenBank/DDBJ databases">
        <authorList>
            <person name="Varghese N."/>
            <person name="Submissions S."/>
        </authorList>
    </citation>
    <scope>NUCLEOTIDE SEQUENCE [LARGE SCALE GENOMIC DNA]</scope>
    <source>
        <strain evidence="4">DSM 24499</strain>
    </source>
</reference>
<evidence type="ECO:0000313" key="4">
    <source>
        <dbReference type="Proteomes" id="UP000199438"/>
    </source>
</evidence>
<dbReference type="Pfam" id="PF13205">
    <property type="entry name" value="Big_5"/>
    <property type="match status" value="1"/>
</dbReference>
<dbReference type="AlphaFoldDB" id="A0A1I1D8G6"/>
<evidence type="ECO:0000313" key="3">
    <source>
        <dbReference type="EMBL" id="SFB71087.1"/>
    </source>
</evidence>
<gene>
    <name evidence="3" type="ORF">SAMN04487907_101201</name>
</gene>
<evidence type="ECO:0000256" key="1">
    <source>
        <dbReference type="ARBA" id="ARBA00022729"/>
    </source>
</evidence>
<protein>
    <submittedName>
        <fullName evidence="3">Ig-like domain-containing protein</fullName>
    </submittedName>
</protein>
<keyword evidence="1" id="KW-0732">Signal</keyword>
<proteinExistence type="predicted"/>
<dbReference type="InterPro" id="IPR032812">
    <property type="entry name" value="SbsA_Ig"/>
</dbReference>
<evidence type="ECO:0000259" key="2">
    <source>
        <dbReference type="Pfam" id="PF13205"/>
    </source>
</evidence>
<feature type="domain" description="SbsA Ig-like" evidence="2">
    <location>
        <begin position="35"/>
        <end position="137"/>
    </location>
</feature>
<name>A0A1I1D8G6_9FLAO</name>
<dbReference type="EMBL" id="FOKV01000001">
    <property type="protein sequence ID" value="SFB71087.1"/>
    <property type="molecule type" value="Genomic_DNA"/>
</dbReference>
<dbReference type="STRING" id="1334022.SAMN04487907_101201"/>
<keyword evidence="4" id="KW-1185">Reference proteome</keyword>
<organism evidence="3 4">
    <name type="scientific">Zunongwangia mangrovi</name>
    <dbReference type="NCBI Taxonomy" id="1334022"/>
    <lineage>
        <taxon>Bacteria</taxon>
        <taxon>Pseudomonadati</taxon>
        <taxon>Bacteroidota</taxon>
        <taxon>Flavobacteriia</taxon>
        <taxon>Flavobacteriales</taxon>
        <taxon>Flavobacteriaceae</taxon>
        <taxon>Zunongwangia</taxon>
    </lineage>
</organism>
<dbReference type="Proteomes" id="UP000199438">
    <property type="component" value="Unassembled WGS sequence"/>
</dbReference>
<sequence length="539" mass="62520">MKMNRKLFNFILFIVVITSVVRCAKKGMPEGGPIDEEPPRFIRANPENYTTNFDAEEISILFNEFIKLENPQQQIIISPPMDPKPNILPLGQARKDVKIEINDTLRENTTYAINFGKSIVDNNEGNPYPYFKYVFSTGDYIDSLEVSGFIEDAYLKETPEFVSIFLYEMDSTYTDSVVYSEIPRYVAYTRDSSVNFDLENLKAGKYQMVAILDDNDNYKFNPGKDKIGFLEQPITIPTDSVYTISIFQEELAFEVKQPKLFKGRQLLIGYQGVPNLDDLELNFLYPPMKPPVSRITRDAETDTLYYWFRDPIETDSVSLEYITPRQRDTVYIRMAQLERDSLNVKAEPSGNIEYDQPFLLKANTPLVEKNDALITILDKDSLEVSFTSEIRDLDNQLEVYFDKEPEGTYYFKALPGTLTDLFGDQNDTISQKLTTKPLSDYGSIIMSLRNVRSYPMIVQLTTLKGEVVKEQTLTEGTQFTFEHINPGNYFLRIIYDENQNGYWDTGSWLERRRPEKISYYPDTLETRANFDEVYQFYLD</sequence>